<dbReference type="KEGG" id="mgin:FRZ54_11135"/>
<accession>A0A5B8UVF8</accession>
<dbReference type="Proteomes" id="UP000321479">
    <property type="component" value="Chromosome"/>
</dbReference>
<dbReference type="RefSeq" id="WP_147031683.1">
    <property type="nucleotide sequence ID" value="NZ_CP042436.1"/>
</dbReference>
<dbReference type="AlphaFoldDB" id="A0A5B8UVF8"/>
<name>A0A5B8UVF8_9SPHI</name>
<dbReference type="EMBL" id="CP042436">
    <property type="protein sequence ID" value="QEC63107.1"/>
    <property type="molecule type" value="Genomic_DNA"/>
</dbReference>
<evidence type="ECO:0000313" key="1">
    <source>
        <dbReference type="EMBL" id="QEC63107.1"/>
    </source>
</evidence>
<keyword evidence="2" id="KW-1185">Reference proteome</keyword>
<protein>
    <submittedName>
        <fullName evidence="1">Uncharacterized protein</fullName>
    </submittedName>
</protein>
<reference evidence="1 2" key="1">
    <citation type="journal article" date="2017" name="Curr. Microbiol.">
        <title>Mucilaginibacter ginsenosidivorans sp. nov., Isolated from Soil of Ginseng Field.</title>
        <authorList>
            <person name="Kim M.M."/>
            <person name="Siddiqi M.Z."/>
            <person name="Im W.T."/>
        </authorList>
    </citation>
    <scope>NUCLEOTIDE SEQUENCE [LARGE SCALE GENOMIC DNA]</scope>
    <source>
        <strain evidence="1 2">Gsoil 3017</strain>
    </source>
</reference>
<gene>
    <name evidence="1" type="ORF">FRZ54_11135</name>
</gene>
<evidence type="ECO:0000313" key="2">
    <source>
        <dbReference type="Proteomes" id="UP000321479"/>
    </source>
</evidence>
<proteinExistence type="predicted"/>
<organism evidence="1 2">
    <name type="scientific">Mucilaginibacter ginsenosidivorans</name>
    <dbReference type="NCBI Taxonomy" id="398053"/>
    <lineage>
        <taxon>Bacteria</taxon>
        <taxon>Pseudomonadati</taxon>
        <taxon>Bacteroidota</taxon>
        <taxon>Sphingobacteriia</taxon>
        <taxon>Sphingobacteriales</taxon>
        <taxon>Sphingobacteriaceae</taxon>
        <taxon>Mucilaginibacter</taxon>
    </lineage>
</organism>
<sequence>MNTVNTSYWTNLVVDIITKQGASFEFAMCIISKTPGFVLSGVTVADLEQNVVEVMVNTISLDAAREAKLARAN</sequence>